<evidence type="ECO:0000313" key="1">
    <source>
        <dbReference type="EMBL" id="AGO48963.1"/>
    </source>
</evidence>
<accession>S0A406</accession>
<dbReference type="InterPro" id="IPR057878">
    <property type="entry name" value="CrAss_Ring_2"/>
</dbReference>
<dbReference type="KEGG" id="vg:16797453"/>
<dbReference type="GeneID" id="16797453"/>
<dbReference type="Proteomes" id="UP000014725">
    <property type="component" value="Segment"/>
</dbReference>
<reference evidence="1 2" key="1">
    <citation type="journal article" date="2013" name="Proc. Natl. Acad. Sci. U.S.A.">
        <title>Twelve previously unknown phage genera are ubiquitous in global oceans.</title>
        <authorList>
            <person name="Holmfeldt K."/>
            <person name="Solonenko N."/>
            <person name="Shah M."/>
            <person name="Corrier K."/>
            <person name="Riemann L."/>
            <person name="Verberkmoes N.C."/>
            <person name="Sullivan M.B."/>
        </authorList>
    </citation>
    <scope>NUCLEOTIDE SEQUENCE [LARGE SCALE GENOMIC DNA]</scope>
    <source>
        <strain evidence="1">Phi14:2</strain>
    </source>
</reference>
<keyword evidence="2" id="KW-1185">Reference proteome</keyword>
<reference evidence="2" key="2">
    <citation type="submission" date="2013-03" db="EMBL/GenBank/DDBJ databases">
        <title>The Cellulophaga phages: a novel, diverse, and globally ubiquitous model system.</title>
        <authorList>
            <person name="Holmfeldt K."/>
            <person name="Solonenko N."/>
            <person name="Shah M."/>
            <person name="Corrier K."/>
            <person name="Riemann L."/>
            <person name="VerBerkmoes N.C."/>
            <person name="Sullivan M.B."/>
        </authorList>
    </citation>
    <scope>NUCLEOTIDE SEQUENCE [LARGE SCALE GENOMIC DNA]</scope>
</reference>
<dbReference type="EMBL" id="KC821624">
    <property type="protein sequence ID" value="AGO48963.1"/>
    <property type="molecule type" value="Genomic_DNA"/>
</dbReference>
<gene>
    <name evidence="1" type="ORF">Phi14:2_gp085</name>
</gene>
<sequence>MKLDKLVYDIREGLKEYSDDSEFSNRYIEYLIGINRSFYLKQELDKFGSSFNTSILQSFCSPIEKVNANECGITLGCDYIYRTSLAIPELLQLSTRDALYRVASVNRLSKPFDIIDRLRAPFANHSIFKKAIKVFLHNDDRLYFILPTDDTLLENVSITGVFEDPLDLALERYCTECNTECYDPYEHNYPLTPHLIKLVRNDIIRELSGRERLKEDTNNNQQDDK</sequence>
<organism evidence="1 2">
    <name type="scientific">Cellulophaga phage phi14:2</name>
    <dbReference type="NCBI Taxonomy" id="1327990"/>
    <lineage>
        <taxon>Viruses</taxon>
        <taxon>Duplodnaviria</taxon>
        <taxon>Heunggongvirae</taxon>
        <taxon>Uroviricota</taxon>
        <taxon>Caudoviricetes</taxon>
        <taxon>Crassvirales</taxon>
        <taxon>Steigviridae</taxon>
        <taxon>Asinivirinae</taxon>
        <taxon>Akihdevirus</taxon>
        <taxon>Akihdevirus balticus</taxon>
    </lineage>
</organism>
<dbReference type="Pfam" id="PF25702">
    <property type="entry name" value="CrAss_Ring_2"/>
    <property type="match status" value="1"/>
</dbReference>
<protein>
    <submittedName>
        <fullName evidence="1">Structural protein</fullName>
    </submittedName>
</protein>
<name>S0A406_9CAUD</name>
<proteinExistence type="predicted"/>
<evidence type="ECO:0000313" key="2">
    <source>
        <dbReference type="Proteomes" id="UP000014725"/>
    </source>
</evidence>